<feature type="non-terminal residue" evidence="2">
    <location>
        <position position="1"/>
    </location>
</feature>
<organism evidence="2 3">
    <name type="scientific">Triangularia verruculosa</name>
    <dbReference type="NCBI Taxonomy" id="2587418"/>
    <lineage>
        <taxon>Eukaryota</taxon>
        <taxon>Fungi</taxon>
        <taxon>Dikarya</taxon>
        <taxon>Ascomycota</taxon>
        <taxon>Pezizomycotina</taxon>
        <taxon>Sordariomycetes</taxon>
        <taxon>Sordariomycetidae</taxon>
        <taxon>Sordariales</taxon>
        <taxon>Podosporaceae</taxon>
        <taxon>Triangularia</taxon>
    </lineage>
</organism>
<keyword evidence="3" id="KW-1185">Reference proteome</keyword>
<name>A0AAN6X6W7_9PEZI</name>
<sequence length="135" mass="15403">LNSTYFNKKEKEFLTAYLIVVLSAATVVVVVIILTARDLPGSAHQVSPESEAPETIEVPRTYIYDIRRRIANIIETLERYIIAVLKDNPNLNYEDIPFYDMVSEAIAEAYYLVASIGINMHRATERAYHSRRHSA</sequence>
<dbReference type="EMBL" id="MU864176">
    <property type="protein sequence ID" value="KAK4193985.1"/>
    <property type="molecule type" value="Genomic_DNA"/>
</dbReference>
<feature type="transmembrane region" description="Helical" evidence="1">
    <location>
        <begin position="14"/>
        <end position="36"/>
    </location>
</feature>
<keyword evidence="1" id="KW-0472">Membrane</keyword>
<accession>A0AAN6X6W7</accession>
<gene>
    <name evidence="2" type="ORF">QBC40DRAFT_302514</name>
</gene>
<evidence type="ECO:0000313" key="3">
    <source>
        <dbReference type="Proteomes" id="UP001303160"/>
    </source>
</evidence>
<proteinExistence type="predicted"/>
<comment type="caution">
    <text evidence="2">The sequence shown here is derived from an EMBL/GenBank/DDBJ whole genome shotgun (WGS) entry which is preliminary data.</text>
</comment>
<evidence type="ECO:0000313" key="2">
    <source>
        <dbReference type="EMBL" id="KAK4193985.1"/>
    </source>
</evidence>
<dbReference type="Proteomes" id="UP001303160">
    <property type="component" value="Unassembled WGS sequence"/>
</dbReference>
<evidence type="ECO:0000256" key="1">
    <source>
        <dbReference type="SAM" id="Phobius"/>
    </source>
</evidence>
<keyword evidence="1" id="KW-0812">Transmembrane</keyword>
<reference evidence="2" key="1">
    <citation type="journal article" date="2023" name="Mol. Phylogenet. Evol.">
        <title>Genome-scale phylogeny and comparative genomics of the fungal order Sordariales.</title>
        <authorList>
            <person name="Hensen N."/>
            <person name="Bonometti L."/>
            <person name="Westerberg I."/>
            <person name="Brannstrom I.O."/>
            <person name="Guillou S."/>
            <person name="Cros-Aarteil S."/>
            <person name="Calhoun S."/>
            <person name="Haridas S."/>
            <person name="Kuo A."/>
            <person name="Mondo S."/>
            <person name="Pangilinan J."/>
            <person name="Riley R."/>
            <person name="LaButti K."/>
            <person name="Andreopoulos B."/>
            <person name="Lipzen A."/>
            <person name="Chen C."/>
            <person name="Yan M."/>
            <person name="Daum C."/>
            <person name="Ng V."/>
            <person name="Clum A."/>
            <person name="Steindorff A."/>
            <person name="Ohm R.A."/>
            <person name="Martin F."/>
            <person name="Silar P."/>
            <person name="Natvig D.O."/>
            <person name="Lalanne C."/>
            <person name="Gautier V."/>
            <person name="Ament-Velasquez S.L."/>
            <person name="Kruys A."/>
            <person name="Hutchinson M.I."/>
            <person name="Powell A.J."/>
            <person name="Barry K."/>
            <person name="Miller A.N."/>
            <person name="Grigoriev I.V."/>
            <person name="Debuchy R."/>
            <person name="Gladieux P."/>
            <person name="Hiltunen Thoren M."/>
            <person name="Johannesson H."/>
        </authorList>
    </citation>
    <scope>NUCLEOTIDE SEQUENCE</scope>
    <source>
        <strain evidence="2">CBS 315.58</strain>
    </source>
</reference>
<protein>
    <submittedName>
        <fullName evidence="2">Uncharacterized protein</fullName>
    </submittedName>
</protein>
<dbReference type="AlphaFoldDB" id="A0AAN6X6W7"/>
<keyword evidence="1" id="KW-1133">Transmembrane helix</keyword>
<reference evidence="2" key="2">
    <citation type="submission" date="2023-05" db="EMBL/GenBank/DDBJ databases">
        <authorList>
            <consortium name="Lawrence Berkeley National Laboratory"/>
            <person name="Steindorff A."/>
            <person name="Hensen N."/>
            <person name="Bonometti L."/>
            <person name="Westerberg I."/>
            <person name="Brannstrom I.O."/>
            <person name="Guillou S."/>
            <person name="Cros-Aarteil S."/>
            <person name="Calhoun S."/>
            <person name="Haridas S."/>
            <person name="Kuo A."/>
            <person name="Mondo S."/>
            <person name="Pangilinan J."/>
            <person name="Riley R."/>
            <person name="Labutti K."/>
            <person name="Andreopoulos B."/>
            <person name="Lipzen A."/>
            <person name="Chen C."/>
            <person name="Yanf M."/>
            <person name="Daum C."/>
            <person name="Ng V."/>
            <person name="Clum A."/>
            <person name="Ohm R."/>
            <person name="Martin F."/>
            <person name="Silar P."/>
            <person name="Natvig D."/>
            <person name="Lalanne C."/>
            <person name="Gautier V."/>
            <person name="Ament-Velasquez S.L."/>
            <person name="Kruys A."/>
            <person name="Hutchinson M.I."/>
            <person name="Powell A.J."/>
            <person name="Barry K."/>
            <person name="Miller A.N."/>
            <person name="Grigoriev I.V."/>
            <person name="Debuchy R."/>
            <person name="Gladieux P."/>
            <person name="Thoren M.H."/>
            <person name="Johannesson H."/>
        </authorList>
    </citation>
    <scope>NUCLEOTIDE SEQUENCE</scope>
    <source>
        <strain evidence="2">CBS 315.58</strain>
    </source>
</reference>